<dbReference type="EMBL" id="CACVBM020001341">
    <property type="protein sequence ID" value="CAA7046307.1"/>
    <property type="molecule type" value="Genomic_DNA"/>
</dbReference>
<feature type="compositionally biased region" description="Basic and acidic residues" evidence="1">
    <location>
        <begin position="192"/>
        <end position="203"/>
    </location>
</feature>
<protein>
    <submittedName>
        <fullName evidence="2">Uncharacterized protein</fullName>
    </submittedName>
</protein>
<keyword evidence="3" id="KW-1185">Reference proteome</keyword>
<dbReference type="AlphaFoldDB" id="A0A6D2K139"/>
<evidence type="ECO:0000313" key="2">
    <source>
        <dbReference type="EMBL" id="CAA7046307.1"/>
    </source>
</evidence>
<gene>
    <name evidence="2" type="ORF">MERR_LOCUS33542</name>
</gene>
<reference evidence="2" key="1">
    <citation type="submission" date="2020-01" db="EMBL/GenBank/DDBJ databases">
        <authorList>
            <person name="Mishra B."/>
        </authorList>
    </citation>
    <scope>NUCLEOTIDE SEQUENCE [LARGE SCALE GENOMIC DNA]</scope>
</reference>
<feature type="region of interest" description="Disordered" evidence="1">
    <location>
        <begin position="176"/>
        <end position="236"/>
    </location>
</feature>
<name>A0A6D2K139_9BRAS</name>
<accession>A0A6D2K139</accession>
<proteinExistence type="predicted"/>
<sequence>MILTTYGNLDESGLLSRLVDNAYDFCSLSLVQSQNYIVIRLILKIVGTLTTEFWGELKVNPEEGPTWEELVRIMPHSRRWSDEKKKRLGLLLILSISWGRVGFEKLIKSVQVVDLAGDSYVVHGCVHVLLIWAYELVTVLGELFGRRIQGIEVPLIRWGCGQTCFVLEDVLKKDKKENEDKKKEKKRKRRENKSEEKSDEEKKKKQQKKKVPENEMNEESEKENASVDMSIKLKDV</sequence>
<organism evidence="2 3">
    <name type="scientific">Microthlaspi erraticum</name>
    <dbReference type="NCBI Taxonomy" id="1685480"/>
    <lineage>
        <taxon>Eukaryota</taxon>
        <taxon>Viridiplantae</taxon>
        <taxon>Streptophyta</taxon>
        <taxon>Embryophyta</taxon>
        <taxon>Tracheophyta</taxon>
        <taxon>Spermatophyta</taxon>
        <taxon>Magnoliopsida</taxon>
        <taxon>eudicotyledons</taxon>
        <taxon>Gunneridae</taxon>
        <taxon>Pentapetalae</taxon>
        <taxon>rosids</taxon>
        <taxon>malvids</taxon>
        <taxon>Brassicales</taxon>
        <taxon>Brassicaceae</taxon>
        <taxon>Coluteocarpeae</taxon>
        <taxon>Microthlaspi</taxon>
    </lineage>
</organism>
<evidence type="ECO:0000313" key="3">
    <source>
        <dbReference type="Proteomes" id="UP000467841"/>
    </source>
</evidence>
<dbReference type="Proteomes" id="UP000467841">
    <property type="component" value="Unassembled WGS sequence"/>
</dbReference>
<evidence type="ECO:0000256" key="1">
    <source>
        <dbReference type="SAM" id="MobiDB-lite"/>
    </source>
</evidence>
<comment type="caution">
    <text evidence="2">The sequence shown here is derived from an EMBL/GenBank/DDBJ whole genome shotgun (WGS) entry which is preliminary data.</text>
</comment>